<dbReference type="InterPro" id="IPR054168">
    <property type="entry name" value="PG_1098_Fer"/>
</dbReference>
<dbReference type="AlphaFoldDB" id="A0A2U2MT60"/>
<evidence type="ECO:0000259" key="2">
    <source>
        <dbReference type="Pfam" id="PF22013"/>
    </source>
</evidence>
<protein>
    <submittedName>
        <fullName evidence="3">Uncharacterized protein</fullName>
    </submittedName>
</protein>
<feature type="domain" description="PG-1098 ferredoxin-like" evidence="2">
    <location>
        <begin position="142"/>
        <end position="185"/>
    </location>
</feature>
<dbReference type="EMBL" id="QFFN01000008">
    <property type="protein sequence ID" value="PWG60028.1"/>
    <property type="molecule type" value="Genomic_DNA"/>
</dbReference>
<evidence type="ECO:0000313" key="4">
    <source>
        <dbReference type="Proteomes" id="UP000245753"/>
    </source>
</evidence>
<dbReference type="InterPro" id="IPR029063">
    <property type="entry name" value="SAM-dependent_MTases_sf"/>
</dbReference>
<dbReference type="Gene3D" id="3.40.50.150">
    <property type="entry name" value="Vaccinia Virus protein VP39"/>
    <property type="match status" value="1"/>
</dbReference>
<keyword evidence="4" id="KW-1185">Reference proteome</keyword>
<accession>A0A2U2MT60</accession>
<dbReference type="InterPro" id="IPR041497">
    <property type="entry name" value="Thump-like"/>
</dbReference>
<comment type="caution">
    <text evidence="3">The sequence shown here is derived from an EMBL/GenBank/DDBJ whole genome shotgun (WGS) entry which is preliminary data.</text>
</comment>
<dbReference type="Pfam" id="PF22013">
    <property type="entry name" value="PG_1098_Fer"/>
    <property type="match status" value="1"/>
</dbReference>
<evidence type="ECO:0000313" key="3">
    <source>
        <dbReference type="EMBL" id="PWG60028.1"/>
    </source>
</evidence>
<reference evidence="3 4" key="1">
    <citation type="journal article" date="2018" name="Int. J. Syst. Evol. Microbiol.">
        <title>Bifidobacterium catulorum sp. nov., a novel taxon from the faeces of the baby common marmoset (Callithrix jacchus).</title>
        <authorList>
            <person name="Modesto M."/>
            <person name="Michelini S."/>
            <person name="Oki K."/>
            <person name="Biavati B."/>
            <person name="Watanabe K."/>
            <person name="Mattarelli P."/>
        </authorList>
    </citation>
    <scope>NUCLEOTIDE SEQUENCE [LARGE SCALE GENOMIC DNA]</scope>
    <source>
        <strain evidence="3 4">MRM 8.19</strain>
    </source>
</reference>
<evidence type="ECO:0000259" key="1">
    <source>
        <dbReference type="Pfam" id="PF18096"/>
    </source>
</evidence>
<gene>
    <name evidence="3" type="ORF">DF200_04495</name>
</gene>
<dbReference type="Pfam" id="PF18096">
    <property type="entry name" value="Thump_like"/>
    <property type="match status" value="1"/>
</dbReference>
<organism evidence="3 4">
    <name type="scientific">Bifidobacterium catulorum</name>
    <dbReference type="NCBI Taxonomy" id="1630173"/>
    <lineage>
        <taxon>Bacteria</taxon>
        <taxon>Bacillati</taxon>
        <taxon>Actinomycetota</taxon>
        <taxon>Actinomycetes</taxon>
        <taxon>Bifidobacteriales</taxon>
        <taxon>Bifidobacteriaceae</taxon>
        <taxon>Bifidobacterium</taxon>
    </lineage>
</organism>
<feature type="domain" description="THUMP-like" evidence="1">
    <location>
        <begin position="186"/>
        <end position="257"/>
    </location>
</feature>
<name>A0A2U2MT60_9BIFI</name>
<sequence>MIFIDPARRDAHGGRTYAIADCTPDVLALKDVMLERAAIVMVKLSPMLDWRKAVRDLGGSSTVREVHIVSTGNECKELLIVLGRADAGDDGTGHDNADFDTNDDPRGRIRMYCVNDGDVVDYLVGDDLNDTIAYADADTPRYVFEPNASIMKAGCFALIERRYGVRQIGPNSHLFVSELPVADFPGRGFAVDAMTGMGKRELKTALGGVTHANIATRNFPMTVAALRKKLRLKDGGDTYIFATTDARRRHVLLVTRKMPADQGGAAAPHWS</sequence>
<proteinExistence type="predicted"/>
<dbReference type="Proteomes" id="UP000245753">
    <property type="component" value="Unassembled WGS sequence"/>
</dbReference>